<keyword evidence="3" id="KW-1185">Reference proteome</keyword>
<feature type="region of interest" description="Disordered" evidence="1">
    <location>
        <begin position="1"/>
        <end position="22"/>
    </location>
</feature>
<dbReference type="Proteomes" id="UP000256964">
    <property type="component" value="Unassembled WGS sequence"/>
</dbReference>
<dbReference type="EMBL" id="KZ857410">
    <property type="protein sequence ID" value="RDX48678.1"/>
    <property type="molecule type" value="Genomic_DNA"/>
</dbReference>
<organism evidence="2 3">
    <name type="scientific">Lentinus brumalis</name>
    <dbReference type="NCBI Taxonomy" id="2498619"/>
    <lineage>
        <taxon>Eukaryota</taxon>
        <taxon>Fungi</taxon>
        <taxon>Dikarya</taxon>
        <taxon>Basidiomycota</taxon>
        <taxon>Agaricomycotina</taxon>
        <taxon>Agaricomycetes</taxon>
        <taxon>Polyporales</taxon>
        <taxon>Polyporaceae</taxon>
        <taxon>Lentinus</taxon>
    </lineage>
</organism>
<name>A0A371D834_9APHY</name>
<dbReference type="OrthoDB" id="2757939at2759"/>
<sequence length="261" mass="29770">MASNSCQCPRYRNGDEPGPSPYADGIASGDVYTINESVCTPIYDIFRNSPNLARTQWVQSTTSFISVCSRQTATKHLDGRPCIIMRPYEEPPTRAMGRKVCLATTLWGRQMSKLPKIFQEFSVPLYPRSSPFEEGDDHIHSLPQWSRTDAWIIAWEFTTHRPLIRRLSAGRESDQPGANMVLGMAAMEQLRADCKRNRQEWENRCRTNPRFAGPYAKEFFDHRKEIMAAEAASKYSLATQATCRTPRTNAHKVTRQNRAGY</sequence>
<evidence type="ECO:0000313" key="3">
    <source>
        <dbReference type="Proteomes" id="UP000256964"/>
    </source>
</evidence>
<dbReference type="AlphaFoldDB" id="A0A371D834"/>
<protein>
    <submittedName>
        <fullName evidence="2">Uncharacterized protein</fullName>
    </submittedName>
</protein>
<reference evidence="2 3" key="1">
    <citation type="journal article" date="2018" name="Biotechnol. Biofuels">
        <title>Integrative visual omics of the white-rot fungus Polyporus brumalis exposes the biotechnological potential of its oxidative enzymes for delignifying raw plant biomass.</title>
        <authorList>
            <person name="Miyauchi S."/>
            <person name="Rancon A."/>
            <person name="Drula E."/>
            <person name="Hage H."/>
            <person name="Chaduli D."/>
            <person name="Favel A."/>
            <person name="Grisel S."/>
            <person name="Henrissat B."/>
            <person name="Herpoel-Gimbert I."/>
            <person name="Ruiz-Duenas F.J."/>
            <person name="Chevret D."/>
            <person name="Hainaut M."/>
            <person name="Lin J."/>
            <person name="Wang M."/>
            <person name="Pangilinan J."/>
            <person name="Lipzen A."/>
            <person name="Lesage-Meessen L."/>
            <person name="Navarro D."/>
            <person name="Riley R."/>
            <person name="Grigoriev I.V."/>
            <person name="Zhou S."/>
            <person name="Raouche S."/>
            <person name="Rosso M.N."/>
        </authorList>
    </citation>
    <scope>NUCLEOTIDE SEQUENCE [LARGE SCALE GENOMIC DNA]</scope>
    <source>
        <strain evidence="2 3">BRFM 1820</strain>
    </source>
</reference>
<accession>A0A371D834</accession>
<proteinExistence type="predicted"/>
<evidence type="ECO:0000313" key="2">
    <source>
        <dbReference type="EMBL" id="RDX48678.1"/>
    </source>
</evidence>
<evidence type="ECO:0000256" key="1">
    <source>
        <dbReference type="SAM" id="MobiDB-lite"/>
    </source>
</evidence>
<gene>
    <name evidence="2" type="ORF">OH76DRAFT_1404612</name>
</gene>